<protein>
    <submittedName>
        <fullName evidence="1">Uncharacterized protein</fullName>
    </submittedName>
</protein>
<dbReference type="AlphaFoldDB" id="A0A0F9MRI1"/>
<sequence length="54" mass="6089">MTRKDYIAKMDEFAELLVKMGCEGFLNDPEANTAAGAAQYELSKLREFVKDELS</sequence>
<accession>A0A0F9MRI1</accession>
<reference evidence="1" key="1">
    <citation type="journal article" date="2015" name="Nature">
        <title>Complex archaea that bridge the gap between prokaryotes and eukaryotes.</title>
        <authorList>
            <person name="Spang A."/>
            <person name="Saw J.H."/>
            <person name="Jorgensen S.L."/>
            <person name="Zaremba-Niedzwiedzka K."/>
            <person name="Martijn J."/>
            <person name="Lind A.E."/>
            <person name="van Eijk R."/>
            <person name="Schleper C."/>
            <person name="Guy L."/>
            <person name="Ettema T.J."/>
        </authorList>
    </citation>
    <scope>NUCLEOTIDE SEQUENCE</scope>
</reference>
<dbReference type="EMBL" id="LAZR01004475">
    <property type="protein sequence ID" value="KKN08269.1"/>
    <property type="molecule type" value="Genomic_DNA"/>
</dbReference>
<organism evidence="1">
    <name type="scientific">marine sediment metagenome</name>
    <dbReference type="NCBI Taxonomy" id="412755"/>
    <lineage>
        <taxon>unclassified sequences</taxon>
        <taxon>metagenomes</taxon>
        <taxon>ecological metagenomes</taxon>
    </lineage>
</organism>
<evidence type="ECO:0000313" key="1">
    <source>
        <dbReference type="EMBL" id="KKN08269.1"/>
    </source>
</evidence>
<comment type="caution">
    <text evidence="1">The sequence shown here is derived from an EMBL/GenBank/DDBJ whole genome shotgun (WGS) entry which is preliminary data.</text>
</comment>
<name>A0A0F9MRI1_9ZZZZ</name>
<gene>
    <name evidence="1" type="ORF">LCGC14_1058340</name>
</gene>
<proteinExistence type="predicted"/>